<feature type="transmembrane region" description="Helical" evidence="7">
    <location>
        <begin position="315"/>
        <end position="336"/>
    </location>
</feature>
<feature type="compositionally biased region" description="Basic and acidic residues" evidence="6">
    <location>
        <begin position="1"/>
        <end position="18"/>
    </location>
</feature>
<keyword evidence="10" id="KW-1185">Reference proteome</keyword>
<keyword evidence="5 7" id="KW-0472">Membrane</keyword>
<dbReference type="EMBL" id="QPFP01000016">
    <property type="protein sequence ID" value="TEB32157.1"/>
    <property type="molecule type" value="Genomic_DNA"/>
</dbReference>
<feature type="transmembrane region" description="Helical" evidence="7">
    <location>
        <begin position="97"/>
        <end position="121"/>
    </location>
</feature>
<feature type="transmembrane region" description="Helical" evidence="7">
    <location>
        <begin position="286"/>
        <end position="309"/>
    </location>
</feature>
<organism evidence="9 10">
    <name type="scientific">Coprinellus micaceus</name>
    <name type="common">Glistening ink-cap mushroom</name>
    <name type="synonym">Coprinus micaceus</name>
    <dbReference type="NCBI Taxonomy" id="71717"/>
    <lineage>
        <taxon>Eukaryota</taxon>
        <taxon>Fungi</taxon>
        <taxon>Dikarya</taxon>
        <taxon>Basidiomycota</taxon>
        <taxon>Agaricomycotina</taxon>
        <taxon>Agaricomycetes</taxon>
        <taxon>Agaricomycetidae</taxon>
        <taxon>Agaricales</taxon>
        <taxon>Agaricineae</taxon>
        <taxon>Psathyrellaceae</taxon>
        <taxon>Coprinellus</taxon>
    </lineage>
</organism>
<evidence type="ECO:0000256" key="2">
    <source>
        <dbReference type="ARBA" id="ARBA00010992"/>
    </source>
</evidence>
<keyword evidence="3 7" id="KW-0812">Transmembrane</keyword>
<dbReference type="InterPro" id="IPR036259">
    <property type="entry name" value="MFS_trans_sf"/>
</dbReference>
<feature type="transmembrane region" description="Helical" evidence="7">
    <location>
        <begin position="374"/>
        <end position="392"/>
    </location>
</feature>
<dbReference type="Proteomes" id="UP000298030">
    <property type="component" value="Unassembled WGS sequence"/>
</dbReference>
<feature type="transmembrane region" description="Helical" evidence="7">
    <location>
        <begin position="128"/>
        <end position="148"/>
    </location>
</feature>
<dbReference type="STRING" id="71717.A0A4Y7TDB3"/>
<feature type="transmembrane region" description="Helical" evidence="7">
    <location>
        <begin position="154"/>
        <end position="178"/>
    </location>
</feature>
<dbReference type="AlphaFoldDB" id="A0A4Y7TDB3"/>
<gene>
    <name evidence="9" type="ORF">FA13DRAFT_1754573</name>
</gene>
<dbReference type="Gene3D" id="1.20.1250.20">
    <property type="entry name" value="MFS general substrate transporter like domains"/>
    <property type="match status" value="1"/>
</dbReference>
<evidence type="ECO:0000256" key="3">
    <source>
        <dbReference type="ARBA" id="ARBA00022692"/>
    </source>
</evidence>
<dbReference type="GO" id="GO:0005351">
    <property type="term" value="F:carbohydrate:proton symporter activity"/>
    <property type="evidence" value="ECO:0007669"/>
    <property type="project" value="TreeGrafter"/>
</dbReference>
<feature type="transmembrane region" description="Helical" evidence="7">
    <location>
        <begin position="55"/>
        <end position="77"/>
    </location>
</feature>
<keyword evidence="4 7" id="KW-1133">Transmembrane helix</keyword>
<dbReference type="GO" id="GO:0016020">
    <property type="term" value="C:membrane"/>
    <property type="evidence" value="ECO:0007669"/>
    <property type="project" value="UniProtKB-SubCell"/>
</dbReference>
<evidence type="ECO:0000256" key="5">
    <source>
        <dbReference type="ARBA" id="ARBA00023136"/>
    </source>
</evidence>
<sequence>MSVTEEKHVEEKHVEEKQQGALRSRAPTNPATDDTVTRLAALDTTPWYKKPNLRLLYFLFFPTCIGVEMTSGFDSSMMNGLQAVNSWDTYFNHPRSLILGLMSSMYSLGAVVALPFVPLVTDGIGRRWTIIASSVIMVGGAVIQATAYNFVMFLMARFVLGIGIPFAIVAASSLLGELSHPKERAIMGSLFNACYFIGTNWGWRLPSLLQVVPSALQIIFGYFLPESPRWLVARGRGEEAYEILAKYHAEGDVESELIEKTLEAEKETARVGWTDLLSTSGMRKRILVGSALGVFTQWSGNGLTSYFLARILDNNLVNLANTLWGFANATLFALTVSRYPRRTMYLICSTSLLLIFTGWTIASARYAISGDQGSSRAVIAFIFLYSPAYNVAYNALTYSTLRAPSPSFVELFPYHVRAKAFSRCAGFFNTFVNPIGIANSGWKYYLMYVVFLGFEVVFIFFLFPETGWKELGGVGDEAAKVKARVQQDIQDGNVPIPHAARDEDSEVRK</sequence>
<comment type="similarity">
    <text evidence="2">Belongs to the major facilitator superfamily. Sugar transporter (TC 2.A.1.1) family.</text>
</comment>
<accession>A0A4Y7TDB3</accession>
<dbReference type="Pfam" id="PF00083">
    <property type="entry name" value="Sugar_tr"/>
    <property type="match status" value="1"/>
</dbReference>
<name>A0A4Y7TDB3_COPMI</name>
<dbReference type="OrthoDB" id="6133115at2759"/>
<evidence type="ECO:0000256" key="6">
    <source>
        <dbReference type="SAM" id="MobiDB-lite"/>
    </source>
</evidence>
<feature type="domain" description="Major facilitator superfamily (MFS) profile" evidence="8">
    <location>
        <begin position="60"/>
        <end position="467"/>
    </location>
</feature>
<dbReference type="PANTHER" id="PTHR48022">
    <property type="entry name" value="PLASTIDIC GLUCOSE TRANSPORTER 4"/>
    <property type="match status" value="1"/>
</dbReference>
<evidence type="ECO:0000256" key="7">
    <source>
        <dbReference type="SAM" id="Phobius"/>
    </source>
</evidence>
<dbReference type="PROSITE" id="PS50850">
    <property type="entry name" value="MFS"/>
    <property type="match status" value="1"/>
</dbReference>
<comment type="subcellular location">
    <subcellularLocation>
        <location evidence="1">Membrane</location>
        <topology evidence="1">Multi-pass membrane protein</topology>
    </subcellularLocation>
</comment>
<dbReference type="SUPFAM" id="SSF103473">
    <property type="entry name" value="MFS general substrate transporter"/>
    <property type="match status" value="1"/>
</dbReference>
<reference evidence="9 10" key="1">
    <citation type="journal article" date="2019" name="Nat. Ecol. Evol.">
        <title>Megaphylogeny resolves global patterns of mushroom evolution.</title>
        <authorList>
            <person name="Varga T."/>
            <person name="Krizsan K."/>
            <person name="Foldi C."/>
            <person name="Dima B."/>
            <person name="Sanchez-Garcia M."/>
            <person name="Sanchez-Ramirez S."/>
            <person name="Szollosi G.J."/>
            <person name="Szarkandi J.G."/>
            <person name="Papp V."/>
            <person name="Albert L."/>
            <person name="Andreopoulos W."/>
            <person name="Angelini C."/>
            <person name="Antonin V."/>
            <person name="Barry K.W."/>
            <person name="Bougher N.L."/>
            <person name="Buchanan P."/>
            <person name="Buyck B."/>
            <person name="Bense V."/>
            <person name="Catcheside P."/>
            <person name="Chovatia M."/>
            <person name="Cooper J."/>
            <person name="Damon W."/>
            <person name="Desjardin D."/>
            <person name="Finy P."/>
            <person name="Geml J."/>
            <person name="Haridas S."/>
            <person name="Hughes K."/>
            <person name="Justo A."/>
            <person name="Karasinski D."/>
            <person name="Kautmanova I."/>
            <person name="Kiss B."/>
            <person name="Kocsube S."/>
            <person name="Kotiranta H."/>
            <person name="LaButti K.M."/>
            <person name="Lechner B.E."/>
            <person name="Liimatainen K."/>
            <person name="Lipzen A."/>
            <person name="Lukacs Z."/>
            <person name="Mihaltcheva S."/>
            <person name="Morgado L.N."/>
            <person name="Niskanen T."/>
            <person name="Noordeloos M.E."/>
            <person name="Ohm R.A."/>
            <person name="Ortiz-Santana B."/>
            <person name="Ovrebo C."/>
            <person name="Racz N."/>
            <person name="Riley R."/>
            <person name="Savchenko A."/>
            <person name="Shiryaev A."/>
            <person name="Soop K."/>
            <person name="Spirin V."/>
            <person name="Szebenyi C."/>
            <person name="Tomsovsky M."/>
            <person name="Tulloss R.E."/>
            <person name="Uehling J."/>
            <person name="Grigoriev I.V."/>
            <person name="Vagvolgyi C."/>
            <person name="Papp T."/>
            <person name="Martin F.M."/>
            <person name="Miettinen O."/>
            <person name="Hibbett D.S."/>
            <person name="Nagy L.G."/>
        </authorList>
    </citation>
    <scope>NUCLEOTIDE SEQUENCE [LARGE SCALE GENOMIC DNA]</scope>
    <source>
        <strain evidence="9 10">FP101781</strain>
    </source>
</reference>
<feature type="transmembrane region" description="Helical" evidence="7">
    <location>
        <begin position="445"/>
        <end position="463"/>
    </location>
</feature>
<evidence type="ECO:0000313" key="9">
    <source>
        <dbReference type="EMBL" id="TEB32157.1"/>
    </source>
</evidence>
<evidence type="ECO:0000313" key="10">
    <source>
        <dbReference type="Proteomes" id="UP000298030"/>
    </source>
</evidence>
<evidence type="ECO:0000256" key="4">
    <source>
        <dbReference type="ARBA" id="ARBA00022989"/>
    </source>
</evidence>
<dbReference type="InterPro" id="IPR005828">
    <property type="entry name" value="MFS_sugar_transport-like"/>
</dbReference>
<proteinExistence type="inferred from homology"/>
<comment type="caution">
    <text evidence="9">The sequence shown here is derived from an EMBL/GenBank/DDBJ whole genome shotgun (WGS) entry which is preliminary data.</text>
</comment>
<feature type="transmembrane region" description="Helical" evidence="7">
    <location>
        <begin position="343"/>
        <end position="362"/>
    </location>
</feature>
<dbReference type="PANTHER" id="PTHR48022:SF29">
    <property type="entry name" value="SUGAR TRANSPORTER, PUTATIVE (AFU_ORTHOLOGUE AFUA_6G14500)-RELATED"/>
    <property type="match status" value="1"/>
</dbReference>
<protein>
    <submittedName>
        <fullName evidence="9">Hexose transporter</fullName>
    </submittedName>
</protein>
<dbReference type="InterPro" id="IPR050360">
    <property type="entry name" value="MFS_Sugar_Transporters"/>
</dbReference>
<evidence type="ECO:0000259" key="8">
    <source>
        <dbReference type="PROSITE" id="PS50850"/>
    </source>
</evidence>
<dbReference type="InterPro" id="IPR020846">
    <property type="entry name" value="MFS_dom"/>
</dbReference>
<evidence type="ECO:0000256" key="1">
    <source>
        <dbReference type="ARBA" id="ARBA00004141"/>
    </source>
</evidence>
<feature type="region of interest" description="Disordered" evidence="6">
    <location>
        <begin position="1"/>
        <end position="32"/>
    </location>
</feature>